<reference evidence="2 3" key="1">
    <citation type="submission" date="2017-01" db="EMBL/GenBank/DDBJ databases">
        <title>Bacillus cereus isolates.</title>
        <authorList>
            <person name="Beno S.M."/>
        </authorList>
    </citation>
    <scope>NUCLEOTIDE SEQUENCE [LARGE SCALE GENOMIC DNA]</scope>
    <source>
        <strain evidence="2 3">FSL W7-1108</strain>
    </source>
</reference>
<dbReference type="InterPro" id="IPR040607">
    <property type="entry name" value="ALP_N"/>
</dbReference>
<feature type="domain" description="Actin-like protein N-terminal" evidence="1">
    <location>
        <begin position="7"/>
        <end position="180"/>
    </location>
</feature>
<dbReference type="Pfam" id="PF17989">
    <property type="entry name" value="ALP_N"/>
    <property type="match status" value="1"/>
</dbReference>
<proteinExistence type="predicted"/>
<sequence length="386" mass="42568">MTILKAGADAGNSGLKLMVLGQDPLFIPSIYSHHIGEATNILSDEDIPVEELENNIDVTISSPALTVNNMRYIVGQKVIEENIKGIEMEKKSDKSKDDLVVLVTLAGLAVSAIKKQPSKDTINVKYDLSVALPVATITPATATKYAERYMNHHTVKFHHPSGREITVNIQVEYCKCLPEGAAGAWGVVYDEKGKVIKRKVETTEDKVTETDFVDKTLLSFDIGAGTTEEVVSQGVSFKHKMSRGLPYGVKETLIDIIKVWNLNNKQKTIDSIAEFNAIYLDSEHPRHTRLKEASRGALLGLANRIATDIINKIDDMKDDPYVFIYGGGAAIVKESLQQILEQKGRLTNVIFLKDPLFVNARGLLVYTCSPRFEALKEKALTPAGEK</sequence>
<protein>
    <submittedName>
        <fullName evidence="2">Peptide ABC transporter substrate-binding protein</fullName>
    </submittedName>
</protein>
<accession>A0A1S9T2S6</accession>
<dbReference type="RefSeq" id="WP_078176917.1">
    <property type="nucleotide sequence ID" value="NZ_MUAI01000030.1"/>
</dbReference>
<dbReference type="CDD" id="cd24023">
    <property type="entry name" value="ASKHA_NBD_ParM_Alp7A-like"/>
    <property type="match status" value="1"/>
</dbReference>
<evidence type="ECO:0000259" key="1">
    <source>
        <dbReference type="Pfam" id="PF17989"/>
    </source>
</evidence>
<dbReference type="Gene3D" id="3.30.420.40">
    <property type="match status" value="2"/>
</dbReference>
<comment type="caution">
    <text evidence="2">The sequence shown here is derived from an EMBL/GenBank/DDBJ whole genome shotgun (WGS) entry which is preliminary data.</text>
</comment>
<gene>
    <name evidence="2" type="ORF">BW900_24265</name>
</gene>
<evidence type="ECO:0000313" key="2">
    <source>
        <dbReference type="EMBL" id="OOR03999.1"/>
    </source>
</evidence>
<evidence type="ECO:0000313" key="3">
    <source>
        <dbReference type="Proteomes" id="UP000190696"/>
    </source>
</evidence>
<dbReference type="Proteomes" id="UP000190696">
    <property type="component" value="Unassembled WGS sequence"/>
</dbReference>
<dbReference type="EMBL" id="MUAI01000030">
    <property type="protein sequence ID" value="OOR03999.1"/>
    <property type="molecule type" value="Genomic_DNA"/>
</dbReference>
<dbReference type="SUPFAM" id="SSF53067">
    <property type="entry name" value="Actin-like ATPase domain"/>
    <property type="match status" value="2"/>
</dbReference>
<dbReference type="AlphaFoldDB" id="A0A1S9T2S6"/>
<organism evidence="2 3">
    <name type="scientific">Bacillus mycoides</name>
    <dbReference type="NCBI Taxonomy" id="1405"/>
    <lineage>
        <taxon>Bacteria</taxon>
        <taxon>Bacillati</taxon>
        <taxon>Bacillota</taxon>
        <taxon>Bacilli</taxon>
        <taxon>Bacillales</taxon>
        <taxon>Bacillaceae</taxon>
        <taxon>Bacillus</taxon>
        <taxon>Bacillus cereus group</taxon>
    </lineage>
</organism>
<name>A0A1S9T2S6_BACMY</name>
<dbReference type="InterPro" id="IPR043129">
    <property type="entry name" value="ATPase_NBD"/>
</dbReference>